<dbReference type="RefSeq" id="XP_018327175.1">
    <property type="nucleotide sequence ID" value="XM_018471673.1"/>
</dbReference>
<dbReference type="InterPro" id="IPR029052">
    <property type="entry name" value="Metallo-depent_PP-like"/>
</dbReference>
<proteinExistence type="inferred from homology"/>
<dbReference type="KEGG" id="apln:108738304"/>
<accession>A0A1W4X4B3</accession>
<dbReference type="Gene3D" id="3.30.428.10">
    <property type="entry name" value="HIT-like"/>
    <property type="match status" value="1"/>
</dbReference>
<reference evidence="5" key="1">
    <citation type="submission" date="2025-08" db="UniProtKB">
        <authorList>
            <consortium name="RefSeq"/>
        </authorList>
    </citation>
    <scope>IDENTIFICATION</scope>
    <source>
        <tissue evidence="5">Entire body</tissue>
    </source>
</reference>
<feature type="domain" description="Cwf19-like protein C-terminal" evidence="2">
    <location>
        <begin position="445"/>
        <end position="527"/>
    </location>
</feature>
<dbReference type="PANTHER" id="PTHR12072">
    <property type="entry name" value="CWF19, CELL CYCLE CONTROL PROTEIN"/>
    <property type="match status" value="1"/>
</dbReference>
<dbReference type="InParanoid" id="A0A1W4X4B3"/>
<dbReference type="GeneID" id="108738304"/>
<evidence type="ECO:0000313" key="5">
    <source>
        <dbReference type="RefSeq" id="XP_018327175.1"/>
    </source>
</evidence>
<keyword evidence="4" id="KW-1185">Reference proteome</keyword>
<organism evidence="4 5">
    <name type="scientific">Agrilus planipennis</name>
    <name type="common">Emerald ash borer</name>
    <name type="synonym">Agrilus marcopoli</name>
    <dbReference type="NCBI Taxonomy" id="224129"/>
    <lineage>
        <taxon>Eukaryota</taxon>
        <taxon>Metazoa</taxon>
        <taxon>Ecdysozoa</taxon>
        <taxon>Arthropoda</taxon>
        <taxon>Hexapoda</taxon>
        <taxon>Insecta</taxon>
        <taxon>Pterygota</taxon>
        <taxon>Neoptera</taxon>
        <taxon>Endopterygota</taxon>
        <taxon>Coleoptera</taxon>
        <taxon>Polyphaga</taxon>
        <taxon>Elateriformia</taxon>
        <taxon>Buprestoidea</taxon>
        <taxon>Buprestidae</taxon>
        <taxon>Agrilinae</taxon>
        <taxon>Agrilus</taxon>
    </lineage>
</organism>
<dbReference type="PANTHER" id="PTHR12072:SF4">
    <property type="entry name" value="CWF19-LIKE PROTEIN 1"/>
    <property type="match status" value="1"/>
</dbReference>
<dbReference type="SUPFAM" id="SSF54197">
    <property type="entry name" value="HIT-like"/>
    <property type="match status" value="1"/>
</dbReference>
<dbReference type="CDD" id="cd07380">
    <property type="entry name" value="MPP_CWF19_N"/>
    <property type="match status" value="1"/>
</dbReference>
<dbReference type="Proteomes" id="UP000192223">
    <property type="component" value="Unplaced"/>
</dbReference>
<dbReference type="FunCoup" id="A0A1W4X4B3">
    <property type="interactions" value="1999"/>
</dbReference>
<dbReference type="AlphaFoldDB" id="A0A1W4X4B3"/>
<feature type="domain" description="Cwf19-like C-terminal" evidence="3">
    <location>
        <begin position="308"/>
        <end position="426"/>
    </location>
</feature>
<dbReference type="SUPFAM" id="SSF56300">
    <property type="entry name" value="Metallo-dependent phosphatases"/>
    <property type="match status" value="1"/>
</dbReference>
<dbReference type="InterPro" id="IPR036265">
    <property type="entry name" value="HIT-like_sf"/>
</dbReference>
<dbReference type="GO" id="GO:0071014">
    <property type="term" value="C:post-mRNA release spliceosomal complex"/>
    <property type="evidence" value="ECO:0007669"/>
    <property type="project" value="TreeGrafter"/>
</dbReference>
<dbReference type="InterPro" id="IPR040194">
    <property type="entry name" value="Cwf19-like"/>
</dbReference>
<dbReference type="STRING" id="224129.A0A1W4X4B3"/>
<dbReference type="Pfam" id="PF04676">
    <property type="entry name" value="CwfJ_C_2"/>
    <property type="match status" value="1"/>
</dbReference>
<dbReference type="Pfam" id="PF04677">
    <property type="entry name" value="CwfJ_C_1"/>
    <property type="match status" value="1"/>
</dbReference>
<name>A0A1W4X4B3_AGRPL</name>
<dbReference type="InterPro" id="IPR006768">
    <property type="entry name" value="Cwf19-like_C_dom-1"/>
</dbReference>
<comment type="similarity">
    <text evidence="1">Belongs to the CWF19 family.</text>
</comment>
<evidence type="ECO:0000259" key="3">
    <source>
        <dbReference type="Pfam" id="PF04677"/>
    </source>
</evidence>
<gene>
    <name evidence="5" type="primary">LOC108738304</name>
</gene>
<evidence type="ECO:0000259" key="2">
    <source>
        <dbReference type="Pfam" id="PF04676"/>
    </source>
</evidence>
<dbReference type="GO" id="GO:0061632">
    <property type="term" value="F:RNA lariat debranching enzyme activator activity"/>
    <property type="evidence" value="ECO:0007669"/>
    <property type="project" value="TreeGrafter"/>
</dbReference>
<dbReference type="GO" id="GO:0000398">
    <property type="term" value="P:mRNA splicing, via spliceosome"/>
    <property type="evidence" value="ECO:0007669"/>
    <property type="project" value="TreeGrafter"/>
</dbReference>
<evidence type="ECO:0000256" key="1">
    <source>
        <dbReference type="ARBA" id="ARBA00006795"/>
    </source>
</evidence>
<dbReference type="InterPro" id="IPR006767">
    <property type="entry name" value="Cwf19-like_C_dom-2"/>
</dbReference>
<protein>
    <submittedName>
        <fullName evidence="5">CWF19-like protein 1</fullName>
    </submittedName>
</protein>
<sequence>MEKQKVLICGDVEGCFDALFSRVEKLNEKSGPFDLLLCVGNFFGINNKEFEAYKQGFKKVLVPTYILGPNKQEHVQYYPTDDSELCPNVNYLGKKGMYLNSKGLKIAYLSGIASDNNQSELHTYNVDDVKGLVDVCKRGNPNYKGIDILLTSQWPKNVMKNDPNCKLNLTFTQTTDLISWLSIQLKPRYHISGLEGEFYERPPYRAPILSDHDVSTEIVTRFLGLARVGNKNKQRWLYALSLTPIEYMKYKELAQKTTDETPCPYDLDDLELKLFKSKRKSGNSGQYFYDVDSYNAEEEEGKKHRPHNKRQRVEFDQSKCWFCLASPSVEKHLIITVGEDVYLALAKGGLVEEHLLICPIEHHQSALHLPHNVLSEIEKFKKAIIDFYSTSQNVTIFFERNYKTSHMQIQAVPVPKKLSNVLANSFLNEAEENGFDLEKLDSCNRIDQVLQKGVPYFVVELPDKGEVYYVQIQKSQNFPLNFGRQVLASKQVLNMPNKSDWKECTISEDDEKVLVAKLRKQFESYDFS</sequence>
<dbReference type="OrthoDB" id="444325at2759"/>
<evidence type="ECO:0000313" key="4">
    <source>
        <dbReference type="Proteomes" id="UP000192223"/>
    </source>
</evidence>